<accession>A0A8R7TB71</accession>
<sequence>MRCSSSLCISGSPPMCNSQRSSIQCSSFSSPRLASRPWPGRGSLWYASTSFGGSGSRWHGGRTHSQ</sequence>
<feature type="region of interest" description="Disordered" evidence="1">
    <location>
        <begin position="1"/>
        <end position="22"/>
    </location>
</feature>
<reference evidence="2" key="2">
    <citation type="submission" date="2018-03" db="EMBL/GenBank/DDBJ databases">
        <title>The Triticum urartu genome reveals the dynamic nature of wheat genome evolution.</title>
        <authorList>
            <person name="Ling H."/>
            <person name="Ma B."/>
            <person name="Shi X."/>
            <person name="Liu H."/>
            <person name="Dong L."/>
            <person name="Sun H."/>
            <person name="Cao Y."/>
            <person name="Gao Q."/>
            <person name="Zheng S."/>
            <person name="Li Y."/>
            <person name="Yu Y."/>
            <person name="Du H."/>
            <person name="Qi M."/>
            <person name="Li Y."/>
            <person name="Yu H."/>
            <person name="Cui Y."/>
            <person name="Wang N."/>
            <person name="Chen C."/>
            <person name="Wu H."/>
            <person name="Zhao Y."/>
            <person name="Zhang J."/>
            <person name="Li Y."/>
            <person name="Zhou W."/>
            <person name="Zhang B."/>
            <person name="Hu W."/>
            <person name="Eijk M."/>
            <person name="Tang J."/>
            <person name="Witsenboer H."/>
            <person name="Zhao S."/>
            <person name="Li Z."/>
            <person name="Zhang A."/>
            <person name="Wang D."/>
            <person name="Liang C."/>
        </authorList>
    </citation>
    <scope>NUCLEOTIDE SEQUENCE [LARGE SCALE GENOMIC DNA]</scope>
    <source>
        <strain evidence="2">cv. G1812</strain>
    </source>
</reference>
<dbReference type="Proteomes" id="UP000015106">
    <property type="component" value="Chromosome 1"/>
</dbReference>
<evidence type="ECO:0000313" key="3">
    <source>
        <dbReference type="Proteomes" id="UP000015106"/>
    </source>
</evidence>
<evidence type="ECO:0000256" key="1">
    <source>
        <dbReference type="SAM" id="MobiDB-lite"/>
    </source>
</evidence>
<reference evidence="2" key="3">
    <citation type="submission" date="2022-06" db="UniProtKB">
        <authorList>
            <consortium name="EnsemblPlants"/>
        </authorList>
    </citation>
    <scope>IDENTIFICATION</scope>
</reference>
<evidence type="ECO:0000313" key="2">
    <source>
        <dbReference type="EnsemblPlants" id="TuG1812G0100004669.01.T02"/>
    </source>
</evidence>
<proteinExistence type="predicted"/>
<name>A0A8R7TB71_TRIUA</name>
<keyword evidence="3" id="KW-1185">Reference proteome</keyword>
<dbReference type="Gramene" id="TuG1812G0100004669.01.T02">
    <property type="protein sequence ID" value="TuG1812G0100004669.01.T02"/>
    <property type="gene ID" value="TuG1812G0100004669.01"/>
</dbReference>
<organism evidence="2 3">
    <name type="scientific">Triticum urartu</name>
    <name type="common">Red wild einkorn</name>
    <name type="synonym">Crithodium urartu</name>
    <dbReference type="NCBI Taxonomy" id="4572"/>
    <lineage>
        <taxon>Eukaryota</taxon>
        <taxon>Viridiplantae</taxon>
        <taxon>Streptophyta</taxon>
        <taxon>Embryophyta</taxon>
        <taxon>Tracheophyta</taxon>
        <taxon>Spermatophyta</taxon>
        <taxon>Magnoliopsida</taxon>
        <taxon>Liliopsida</taxon>
        <taxon>Poales</taxon>
        <taxon>Poaceae</taxon>
        <taxon>BOP clade</taxon>
        <taxon>Pooideae</taxon>
        <taxon>Triticodae</taxon>
        <taxon>Triticeae</taxon>
        <taxon>Triticinae</taxon>
        <taxon>Triticum</taxon>
    </lineage>
</organism>
<dbReference type="EnsemblPlants" id="TuG1812G0100004669.01.T02">
    <property type="protein sequence ID" value="TuG1812G0100004669.01.T02"/>
    <property type="gene ID" value="TuG1812G0100004669.01"/>
</dbReference>
<protein>
    <submittedName>
        <fullName evidence="2">Uncharacterized protein</fullName>
    </submittedName>
</protein>
<reference evidence="3" key="1">
    <citation type="journal article" date="2013" name="Nature">
        <title>Draft genome of the wheat A-genome progenitor Triticum urartu.</title>
        <authorList>
            <person name="Ling H.Q."/>
            <person name="Zhao S."/>
            <person name="Liu D."/>
            <person name="Wang J."/>
            <person name="Sun H."/>
            <person name="Zhang C."/>
            <person name="Fan H."/>
            <person name="Li D."/>
            <person name="Dong L."/>
            <person name="Tao Y."/>
            <person name="Gao C."/>
            <person name="Wu H."/>
            <person name="Li Y."/>
            <person name="Cui Y."/>
            <person name="Guo X."/>
            <person name="Zheng S."/>
            <person name="Wang B."/>
            <person name="Yu K."/>
            <person name="Liang Q."/>
            <person name="Yang W."/>
            <person name="Lou X."/>
            <person name="Chen J."/>
            <person name="Feng M."/>
            <person name="Jian J."/>
            <person name="Zhang X."/>
            <person name="Luo G."/>
            <person name="Jiang Y."/>
            <person name="Liu J."/>
            <person name="Wang Z."/>
            <person name="Sha Y."/>
            <person name="Zhang B."/>
            <person name="Wu H."/>
            <person name="Tang D."/>
            <person name="Shen Q."/>
            <person name="Xue P."/>
            <person name="Zou S."/>
            <person name="Wang X."/>
            <person name="Liu X."/>
            <person name="Wang F."/>
            <person name="Yang Y."/>
            <person name="An X."/>
            <person name="Dong Z."/>
            <person name="Zhang K."/>
            <person name="Zhang X."/>
            <person name="Luo M.C."/>
            <person name="Dvorak J."/>
            <person name="Tong Y."/>
            <person name="Wang J."/>
            <person name="Yang H."/>
            <person name="Li Z."/>
            <person name="Wang D."/>
            <person name="Zhang A."/>
            <person name="Wang J."/>
        </authorList>
    </citation>
    <scope>NUCLEOTIDE SEQUENCE</scope>
    <source>
        <strain evidence="3">cv. G1812</strain>
    </source>
</reference>
<dbReference type="AlphaFoldDB" id="A0A8R7TB71"/>